<reference evidence="3" key="1">
    <citation type="journal article" date="2019" name="Int. J. Syst. Evol. Microbiol.">
        <title>The Global Catalogue of Microorganisms (GCM) 10K type strain sequencing project: providing services to taxonomists for standard genome sequencing and annotation.</title>
        <authorList>
            <consortium name="The Broad Institute Genomics Platform"/>
            <consortium name="The Broad Institute Genome Sequencing Center for Infectious Disease"/>
            <person name="Wu L."/>
            <person name="Ma J."/>
        </authorList>
    </citation>
    <scope>NUCLEOTIDE SEQUENCE [LARGE SCALE GENOMIC DNA]</scope>
    <source>
        <strain evidence="3">JCM 17441</strain>
    </source>
</reference>
<evidence type="ECO:0000313" key="2">
    <source>
        <dbReference type="EMBL" id="GAA4263950.1"/>
    </source>
</evidence>
<evidence type="ECO:0000256" key="1">
    <source>
        <dbReference type="SAM" id="MobiDB-lite"/>
    </source>
</evidence>
<name>A0ABP8DVC9_9ACTN</name>
<gene>
    <name evidence="2" type="ORF">GCM10022255_113130</name>
</gene>
<feature type="compositionally biased region" description="Polar residues" evidence="1">
    <location>
        <begin position="85"/>
        <end position="94"/>
    </location>
</feature>
<dbReference type="Proteomes" id="UP001500620">
    <property type="component" value="Unassembled WGS sequence"/>
</dbReference>
<keyword evidence="3" id="KW-1185">Reference proteome</keyword>
<evidence type="ECO:0000313" key="3">
    <source>
        <dbReference type="Proteomes" id="UP001500620"/>
    </source>
</evidence>
<sequence>MTWVAASKSLALVIDADRYAMIGMPTPYVAPSFSYRRTCTGLPLGAGDTEGDAPPAGCWPGDGAPDHEACGAEFPPHAVNPKPRPTSSAATRTR</sequence>
<dbReference type="EMBL" id="BAABAT010000086">
    <property type="protein sequence ID" value="GAA4263950.1"/>
    <property type="molecule type" value="Genomic_DNA"/>
</dbReference>
<accession>A0ABP8DVC9</accession>
<organism evidence="2 3">
    <name type="scientific">Dactylosporangium darangshiense</name>
    <dbReference type="NCBI Taxonomy" id="579108"/>
    <lineage>
        <taxon>Bacteria</taxon>
        <taxon>Bacillati</taxon>
        <taxon>Actinomycetota</taxon>
        <taxon>Actinomycetes</taxon>
        <taxon>Micromonosporales</taxon>
        <taxon>Micromonosporaceae</taxon>
        <taxon>Dactylosporangium</taxon>
    </lineage>
</organism>
<comment type="caution">
    <text evidence="2">The sequence shown here is derived from an EMBL/GenBank/DDBJ whole genome shotgun (WGS) entry which is preliminary data.</text>
</comment>
<protein>
    <submittedName>
        <fullName evidence="2">Uncharacterized protein</fullName>
    </submittedName>
</protein>
<feature type="region of interest" description="Disordered" evidence="1">
    <location>
        <begin position="45"/>
        <end position="94"/>
    </location>
</feature>
<proteinExistence type="predicted"/>